<gene>
    <name evidence="4" type="ORF">NDK43_22000</name>
</gene>
<feature type="domain" description="NodB homology" evidence="3">
    <location>
        <begin position="1"/>
        <end position="162"/>
    </location>
</feature>
<dbReference type="PANTHER" id="PTHR10587">
    <property type="entry name" value="GLYCOSYL TRANSFERASE-RELATED"/>
    <property type="match status" value="1"/>
</dbReference>
<dbReference type="Proteomes" id="UP001523262">
    <property type="component" value="Unassembled WGS sequence"/>
</dbReference>
<keyword evidence="1" id="KW-0479">Metal-binding</keyword>
<proteinExistence type="predicted"/>
<evidence type="ECO:0000313" key="4">
    <source>
        <dbReference type="EMBL" id="MCM2534527.1"/>
    </source>
</evidence>
<organism evidence="4 5">
    <name type="scientific">Neobacillus pocheonensis</name>
    <dbReference type="NCBI Taxonomy" id="363869"/>
    <lineage>
        <taxon>Bacteria</taxon>
        <taxon>Bacillati</taxon>
        <taxon>Bacillota</taxon>
        <taxon>Bacilli</taxon>
        <taxon>Bacillales</taxon>
        <taxon>Bacillaceae</taxon>
        <taxon>Neobacillus</taxon>
    </lineage>
</organism>
<dbReference type="PANTHER" id="PTHR10587:SF133">
    <property type="entry name" value="CHITIN DEACETYLASE 1-RELATED"/>
    <property type="match status" value="1"/>
</dbReference>
<evidence type="ECO:0000256" key="2">
    <source>
        <dbReference type="ARBA" id="ARBA00022801"/>
    </source>
</evidence>
<comment type="caution">
    <text evidence="4">The sequence shown here is derived from an EMBL/GenBank/DDBJ whole genome shotgun (WGS) entry which is preliminary data.</text>
</comment>
<dbReference type="CDD" id="cd10917">
    <property type="entry name" value="CE4_NodB_like_6s_7s"/>
    <property type="match status" value="1"/>
</dbReference>
<dbReference type="InterPro" id="IPR050248">
    <property type="entry name" value="Polysacc_deacetylase_ArnD"/>
</dbReference>
<evidence type="ECO:0000256" key="1">
    <source>
        <dbReference type="ARBA" id="ARBA00022723"/>
    </source>
</evidence>
<evidence type="ECO:0000259" key="3">
    <source>
        <dbReference type="PROSITE" id="PS51677"/>
    </source>
</evidence>
<sequence>MRVKRVPGTFFMVGKEAKSFPDMVRRIVREGNAIGNHSWDHPKLWTLTNEQVRQEIVSTENEIKQITGRRTNLFRPPYGRVTPSDVVLIHNLGYRIIDWSVDTLDWKGTSAPTILQFVNKEVSPGGIILEHCFAGRPGELNGTLQALPKIIDHLRAQGYEFVTVPTLLGR</sequence>
<dbReference type="SUPFAM" id="SSF88713">
    <property type="entry name" value="Glycoside hydrolase/deacetylase"/>
    <property type="match status" value="1"/>
</dbReference>
<dbReference type="PROSITE" id="PS51677">
    <property type="entry name" value="NODB"/>
    <property type="match status" value="1"/>
</dbReference>
<accession>A0ABT0WDX1</accession>
<dbReference type="Pfam" id="PF01522">
    <property type="entry name" value="Polysacc_deac_1"/>
    <property type="match status" value="1"/>
</dbReference>
<reference evidence="4 5" key="1">
    <citation type="submission" date="2022-06" db="EMBL/GenBank/DDBJ databases">
        <authorList>
            <person name="Jeon C.O."/>
        </authorList>
    </citation>
    <scope>NUCLEOTIDE SEQUENCE [LARGE SCALE GENOMIC DNA]</scope>
    <source>
        <strain evidence="4 5">KCTC 13943</strain>
    </source>
</reference>
<keyword evidence="2" id="KW-0378">Hydrolase</keyword>
<dbReference type="InterPro" id="IPR002509">
    <property type="entry name" value="NODB_dom"/>
</dbReference>
<protein>
    <submittedName>
        <fullName evidence="4">Polysaccharide deacetylase family protein</fullName>
    </submittedName>
</protein>
<dbReference type="Gene3D" id="3.20.20.370">
    <property type="entry name" value="Glycoside hydrolase/deacetylase"/>
    <property type="match status" value="1"/>
</dbReference>
<dbReference type="EMBL" id="JAMQCR010000002">
    <property type="protein sequence ID" value="MCM2534527.1"/>
    <property type="molecule type" value="Genomic_DNA"/>
</dbReference>
<dbReference type="InterPro" id="IPR011330">
    <property type="entry name" value="Glyco_hydro/deAcase_b/a-brl"/>
</dbReference>
<evidence type="ECO:0000313" key="5">
    <source>
        <dbReference type="Proteomes" id="UP001523262"/>
    </source>
</evidence>
<keyword evidence="5" id="KW-1185">Reference proteome</keyword>
<name>A0ABT0WDX1_9BACI</name>